<proteinExistence type="predicted"/>
<gene>
    <name evidence="2" type="ORF">ARMOST_17744</name>
</gene>
<sequence>MYFTPLPQSIPSFCSVPHSIAMGNRKISSDLKDIAIKLWYHGWDQSDICNLLHHSQSSLYHWIATYKLVIGLAAFKAIHQDNLQKAGLTRKVLHNIAAEADENQKMLFRAGIKNLAHFTGTGVEFVAIDESLKDERIWACHYGRSPVGTNANLSDIFVQGKCYSLIAALTTEGYIATQVQMGSFDSFGFFDFIVDDVLPCMNPYPDEHSVLMIDNCHIHHTDTLLDVVNAAGIILLYLPPYYPDLNPIEESFSTSFTCVFL</sequence>
<dbReference type="AlphaFoldDB" id="A0A284RZU4"/>
<evidence type="ECO:0000313" key="2">
    <source>
        <dbReference type="EMBL" id="SJL14288.1"/>
    </source>
</evidence>
<dbReference type="InterPro" id="IPR038717">
    <property type="entry name" value="Tc1-like_DDE_dom"/>
</dbReference>
<dbReference type="OMA" id="DELQWFL"/>
<dbReference type="Proteomes" id="UP000219338">
    <property type="component" value="Unassembled WGS sequence"/>
</dbReference>
<dbReference type="Gene3D" id="3.30.420.10">
    <property type="entry name" value="Ribonuclease H-like superfamily/Ribonuclease H"/>
    <property type="match status" value="1"/>
</dbReference>
<evidence type="ECO:0000259" key="1">
    <source>
        <dbReference type="Pfam" id="PF13358"/>
    </source>
</evidence>
<dbReference type="InterPro" id="IPR036397">
    <property type="entry name" value="RNaseH_sf"/>
</dbReference>
<keyword evidence="3" id="KW-1185">Reference proteome</keyword>
<accession>A0A284RZU4</accession>
<dbReference type="Pfam" id="PF13358">
    <property type="entry name" value="DDE_3"/>
    <property type="match status" value="1"/>
</dbReference>
<name>A0A284RZU4_ARMOS</name>
<dbReference type="PANTHER" id="PTHR46564">
    <property type="entry name" value="TRANSPOSASE"/>
    <property type="match status" value="1"/>
</dbReference>
<dbReference type="GO" id="GO:0003676">
    <property type="term" value="F:nucleic acid binding"/>
    <property type="evidence" value="ECO:0007669"/>
    <property type="project" value="InterPro"/>
</dbReference>
<reference evidence="3" key="1">
    <citation type="journal article" date="2017" name="Nat. Ecol. Evol.">
        <title>Genome expansion and lineage-specific genetic innovations in the forest pathogenic fungi Armillaria.</title>
        <authorList>
            <person name="Sipos G."/>
            <person name="Prasanna A.N."/>
            <person name="Walter M.C."/>
            <person name="O'Connor E."/>
            <person name="Balint B."/>
            <person name="Krizsan K."/>
            <person name="Kiss B."/>
            <person name="Hess J."/>
            <person name="Varga T."/>
            <person name="Slot J."/>
            <person name="Riley R."/>
            <person name="Boka B."/>
            <person name="Rigling D."/>
            <person name="Barry K."/>
            <person name="Lee J."/>
            <person name="Mihaltcheva S."/>
            <person name="LaButti K."/>
            <person name="Lipzen A."/>
            <person name="Waldron R."/>
            <person name="Moloney N.M."/>
            <person name="Sperisen C."/>
            <person name="Kredics L."/>
            <person name="Vagvoelgyi C."/>
            <person name="Patrignani A."/>
            <person name="Fitzpatrick D."/>
            <person name="Nagy I."/>
            <person name="Doyle S."/>
            <person name="Anderson J.B."/>
            <person name="Grigoriev I.V."/>
            <person name="Gueldener U."/>
            <person name="Muensterkoetter M."/>
            <person name="Nagy L.G."/>
        </authorList>
    </citation>
    <scope>NUCLEOTIDE SEQUENCE [LARGE SCALE GENOMIC DNA]</scope>
    <source>
        <strain evidence="3">C18/9</strain>
    </source>
</reference>
<protein>
    <recommendedName>
        <fullName evidence="1">Tc1-like transposase DDE domain-containing protein</fullName>
    </recommendedName>
</protein>
<dbReference type="EMBL" id="FUEG01000023">
    <property type="protein sequence ID" value="SJL14288.1"/>
    <property type="molecule type" value="Genomic_DNA"/>
</dbReference>
<organism evidence="2 3">
    <name type="scientific">Armillaria ostoyae</name>
    <name type="common">Armillaria root rot fungus</name>
    <dbReference type="NCBI Taxonomy" id="47428"/>
    <lineage>
        <taxon>Eukaryota</taxon>
        <taxon>Fungi</taxon>
        <taxon>Dikarya</taxon>
        <taxon>Basidiomycota</taxon>
        <taxon>Agaricomycotina</taxon>
        <taxon>Agaricomycetes</taxon>
        <taxon>Agaricomycetidae</taxon>
        <taxon>Agaricales</taxon>
        <taxon>Marasmiineae</taxon>
        <taxon>Physalacriaceae</taxon>
        <taxon>Armillaria</taxon>
    </lineage>
</organism>
<evidence type="ECO:0000313" key="3">
    <source>
        <dbReference type="Proteomes" id="UP000219338"/>
    </source>
</evidence>
<feature type="domain" description="Tc1-like transposase DDE" evidence="1">
    <location>
        <begin position="125"/>
        <end position="253"/>
    </location>
</feature>
<dbReference type="PANTHER" id="PTHR46564:SF1">
    <property type="entry name" value="TRANSPOSASE"/>
    <property type="match status" value="1"/>
</dbReference>
<dbReference type="STRING" id="47428.A0A284RZU4"/>
<dbReference type="OrthoDB" id="2266637at2759"/>